<dbReference type="PANTHER" id="PTHR43182:SF1">
    <property type="entry name" value="COBALT-PRECORRIN-7 C(5)-METHYLTRANSFERASE"/>
    <property type="match status" value="1"/>
</dbReference>
<dbReference type="InterPro" id="IPR000878">
    <property type="entry name" value="4pyrrol_Mease"/>
</dbReference>
<evidence type="ECO:0000259" key="6">
    <source>
        <dbReference type="Pfam" id="PF00590"/>
    </source>
</evidence>
<feature type="domain" description="Tetrapyrrole methylase" evidence="6">
    <location>
        <begin position="12"/>
        <end position="198"/>
    </location>
</feature>
<dbReference type="InterPro" id="IPR014777">
    <property type="entry name" value="4pyrrole_Mease_sub1"/>
</dbReference>
<dbReference type="Proteomes" id="UP001589775">
    <property type="component" value="Unassembled WGS sequence"/>
</dbReference>
<comment type="caution">
    <text evidence="7">The sequence shown here is derived from an EMBL/GenBank/DDBJ whole genome shotgun (WGS) entry which is preliminary data.</text>
</comment>
<dbReference type="InterPro" id="IPR050714">
    <property type="entry name" value="Cobalamin_biosynth_MTase"/>
</dbReference>
<dbReference type="RefSeq" id="WP_378390536.1">
    <property type="nucleotide sequence ID" value="NZ_JBHLWM010000008.1"/>
</dbReference>
<evidence type="ECO:0000313" key="8">
    <source>
        <dbReference type="Proteomes" id="UP001589775"/>
    </source>
</evidence>
<keyword evidence="4" id="KW-0808">Transferase</keyword>
<dbReference type="Gene3D" id="3.40.1010.10">
    <property type="entry name" value="Cobalt-precorrin-4 Transmethylase, Domain 1"/>
    <property type="match status" value="1"/>
</dbReference>
<dbReference type="NCBIfam" id="TIGR02467">
    <property type="entry name" value="CbiE"/>
    <property type="match status" value="1"/>
</dbReference>
<keyword evidence="2" id="KW-0169">Cobalamin biosynthesis</keyword>
<dbReference type="PANTHER" id="PTHR43182">
    <property type="entry name" value="COBALT-PRECORRIN-6B C(15)-METHYLTRANSFERASE (DECARBOXYLATING)"/>
    <property type="match status" value="1"/>
</dbReference>
<dbReference type="SUPFAM" id="SSF53335">
    <property type="entry name" value="S-adenosyl-L-methionine-dependent methyltransferases"/>
    <property type="match status" value="1"/>
</dbReference>
<comment type="pathway">
    <text evidence="1">Cofactor biosynthesis; adenosylcobalamin biosynthesis.</text>
</comment>
<dbReference type="InterPro" id="IPR029063">
    <property type="entry name" value="SAM-dependent_MTases_sf"/>
</dbReference>
<dbReference type="Pfam" id="PF00590">
    <property type="entry name" value="TP_methylase"/>
    <property type="match status" value="1"/>
</dbReference>
<dbReference type="CDD" id="cd02440">
    <property type="entry name" value="AdoMet_MTases"/>
    <property type="match status" value="1"/>
</dbReference>
<protein>
    <submittedName>
        <fullName evidence="7">Precorrin-6y C5,15-methyltransferase (Decarboxylating) subunit CbiE</fullName>
    </submittedName>
</protein>
<dbReference type="SUPFAM" id="SSF53790">
    <property type="entry name" value="Tetrapyrrole methylase"/>
    <property type="match status" value="1"/>
</dbReference>
<evidence type="ECO:0000256" key="2">
    <source>
        <dbReference type="ARBA" id="ARBA00022573"/>
    </source>
</evidence>
<proteinExistence type="predicted"/>
<name>A0ABV6EW92_9BRAD</name>
<dbReference type="Gene3D" id="3.40.50.150">
    <property type="entry name" value="Vaccinia Virus protein VP39"/>
    <property type="match status" value="1"/>
</dbReference>
<dbReference type="NCBIfam" id="TIGR02469">
    <property type="entry name" value="CbiT"/>
    <property type="match status" value="1"/>
</dbReference>
<dbReference type="CDD" id="cd11644">
    <property type="entry name" value="Precorrin-6Y-MT"/>
    <property type="match status" value="1"/>
</dbReference>
<evidence type="ECO:0000256" key="3">
    <source>
        <dbReference type="ARBA" id="ARBA00022603"/>
    </source>
</evidence>
<gene>
    <name evidence="7" type="primary">cbiE</name>
    <name evidence="7" type="ORF">ACFFJ6_18565</name>
</gene>
<keyword evidence="8" id="KW-1185">Reference proteome</keyword>
<keyword evidence="3" id="KW-0489">Methyltransferase</keyword>
<dbReference type="EMBL" id="JBHLWM010000008">
    <property type="protein sequence ID" value="MFC0242502.1"/>
    <property type="molecule type" value="Genomic_DNA"/>
</dbReference>
<dbReference type="InterPro" id="IPR035996">
    <property type="entry name" value="4pyrrol_Methylase_sf"/>
</dbReference>
<evidence type="ECO:0000256" key="1">
    <source>
        <dbReference type="ARBA" id="ARBA00004953"/>
    </source>
</evidence>
<evidence type="ECO:0000313" key="7">
    <source>
        <dbReference type="EMBL" id="MFC0242502.1"/>
    </source>
</evidence>
<accession>A0ABV6EW92</accession>
<reference evidence="7 8" key="1">
    <citation type="submission" date="2024-09" db="EMBL/GenBank/DDBJ databases">
        <authorList>
            <person name="Sun Q."/>
            <person name="Mori K."/>
        </authorList>
    </citation>
    <scope>NUCLEOTIDE SEQUENCE [LARGE SCALE GENOMIC DNA]</scope>
    <source>
        <strain evidence="7 8">KCTC 23279</strain>
    </source>
</reference>
<dbReference type="InterPro" id="IPR006365">
    <property type="entry name" value="Cbl_synth_CobL"/>
</dbReference>
<organism evidence="7 8">
    <name type="scientific">Rhodopseudomonas telluris</name>
    <dbReference type="NCBI Taxonomy" id="644215"/>
    <lineage>
        <taxon>Bacteria</taxon>
        <taxon>Pseudomonadati</taxon>
        <taxon>Pseudomonadota</taxon>
        <taxon>Alphaproteobacteria</taxon>
        <taxon>Hyphomicrobiales</taxon>
        <taxon>Nitrobacteraceae</taxon>
        <taxon>Rhodopseudomonas</taxon>
    </lineage>
</organism>
<keyword evidence="5" id="KW-0949">S-adenosyl-L-methionine</keyword>
<sequence length="407" mass="42645">MALSDDTTTPWLSIVGIGEDGFEGLSEKARALLTQAELLIGGERHLAMVSALGRPALPWRVPFSDSLPEVLAQRGRRVVVLCSGDPFWHGAGAVLADHLAPEEWTALPAPSTFAWAAARLGWRLENTITLGLHAQPIAALRSHLRPNARLIVLVRDGAAVAQIAAYLTSSKFSGSQLTVLEALGGPRERVRQSTAAALAFTDITAPVALGIAVAAEPDAAIIPVTSGLRDALFQTDGQLTKREVRAVTLSSLAPTGGELLWDIGAGSGSIGIEWLLAARSNRAIGIEVRADRLANARANAEALGVPQFDLRLGQAPEALAGLPTPDAVFVGGGAGRPGVLDAVWEALPDGGRLVVNSVTLESEALLIAWHARHGGELLRLGVERAAPVGGLTAWRAAIPVVQWSVRK</sequence>
<evidence type="ECO:0000256" key="4">
    <source>
        <dbReference type="ARBA" id="ARBA00022679"/>
    </source>
</evidence>
<dbReference type="PIRSF" id="PIRSF036428">
    <property type="entry name" value="CobL"/>
    <property type="match status" value="1"/>
</dbReference>
<dbReference type="InterPro" id="IPR014008">
    <property type="entry name" value="Cbl_synth_MTase_CbiT"/>
</dbReference>
<dbReference type="InterPro" id="IPR012818">
    <property type="entry name" value="CbiE"/>
</dbReference>
<evidence type="ECO:0000256" key="5">
    <source>
        <dbReference type="ARBA" id="ARBA00022691"/>
    </source>
</evidence>